<sequence>MEITEIKTNIGNTASGTPLLINGYHLKGSHPGKKIYIQGGIHGGEVTIWIFQELFKYFSEHEIQGEVFLIPVANPVAWNQRIYFSTLGKFDFYMGKDWNRNFPGNEDGTLGERIAKKLFDIASRADFIIDLHTSRDSFPFAILSSKNDLAYAQKIGLEYNLLLDLDDPKFSSYRSTLTGQGSLSNAPSIAIECGRHDSYNEEYCKEVTNGLLRLMSHLGIINDKKIPPTTKKVKYYSRLKTYRSPNGGFIKFNKHAGDEYKKGEILFELINPSDLGSATVVFAEEDGILQKKSPTFIYMPGDDVLEVLPLTNIKFI</sequence>
<keyword evidence="2" id="KW-0479">Metal-binding</keyword>
<proteinExistence type="predicted"/>
<dbReference type="Pfam" id="PF24827">
    <property type="entry name" value="AstE_AspA_cat"/>
    <property type="match status" value="1"/>
</dbReference>
<dbReference type="Gene3D" id="3.40.630.10">
    <property type="entry name" value="Zn peptidases"/>
    <property type="match status" value="1"/>
</dbReference>
<organism evidence="6 7">
    <name type="scientific">Candidatus Daviesbacteria bacterium RIFCSPHIGHO2_02_FULL_43_12</name>
    <dbReference type="NCBI Taxonomy" id="1797776"/>
    <lineage>
        <taxon>Bacteria</taxon>
        <taxon>Candidatus Daviesiibacteriota</taxon>
    </lineage>
</organism>
<name>A0A1F5KH12_9BACT</name>
<dbReference type="GO" id="GO:0046872">
    <property type="term" value="F:metal ion binding"/>
    <property type="evidence" value="ECO:0007669"/>
    <property type="project" value="UniProtKB-KW"/>
</dbReference>
<evidence type="ECO:0000256" key="1">
    <source>
        <dbReference type="ARBA" id="ARBA00001947"/>
    </source>
</evidence>
<dbReference type="Proteomes" id="UP000177328">
    <property type="component" value="Unassembled WGS sequence"/>
</dbReference>
<comment type="caution">
    <text evidence="6">The sequence shown here is derived from an EMBL/GenBank/DDBJ whole genome shotgun (WGS) entry which is preliminary data.</text>
</comment>
<dbReference type="PANTHER" id="PTHR37326">
    <property type="entry name" value="BLL3975 PROTEIN"/>
    <property type="match status" value="1"/>
</dbReference>
<dbReference type="AlphaFoldDB" id="A0A1F5KH12"/>
<evidence type="ECO:0000256" key="3">
    <source>
        <dbReference type="ARBA" id="ARBA00022801"/>
    </source>
</evidence>
<dbReference type="SUPFAM" id="SSF53187">
    <property type="entry name" value="Zn-dependent exopeptidases"/>
    <property type="match status" value="1"/>
</dbReference>
<keyword evidence="3" id="KW-0378">Hydrolase</keyword>
<evidence type="ECO:0000313" key="7">
    <source>
        <dbReference type="Proteomes" id="UP000177328"/>
    </source>
</evidence>
<dbReference type="EMBL" id="MFDD01000014">
    <property type="protein sequence ID" value="OGE39901.1"/>
    <property type="molecule type" value="Genomic_DNA"/>
</dbReference>
<evidence type="ECO:0000256" key="2">
    <source>
        <dbReference type="ARBA" id="ARBA00022723"/>
    </source>
</evidence>
<dbReference type="InterPro" id="IPR055438">
    <property type="entry name" value="AstE_AspA_cat"/>
</dbReference>
<evidence type="ECO:0000259" key="5">
    <source>
        <dbReference type="Pfam" id="PF24827"/>
    </source>
</evidence>
<evidence type="ECO:0000313" key="6">
    <source>
        <dbReference type="EMBL" id="OGE39901.1"/>
    </source>
</evidence>
<evidence type="ECO:0000256" key="4">
    <source>
        <dbReference type="ARBA" id="ARBA00022833"/>
    </source>
</evidence>
<protein>
    <recommendedName>
        <fullName evidence="5">Succinylglutamate desuccinylase/Aspartoacylase catalytic domain-containing protein</fullName>
    </recommendedName>
</protein>
<reference evidence="6 7" key="1">
    <citation type="journal article" date="2016" name="Nat. Commun.">
        <title>Thousands of microbial genomes shed light on interconnected biogeochemical processes in an aquifer system.</title>
        <authorList>
            <person name="Anantharaman K."/>
            <person name="Brown C.T."/>
            <person name="Hug L.A."/>
            <person name="Sharon I."/>
            <person name="Castelle C.J."/>
            <person name="Probst A.J."/>
            <person name="Thomas B.C."/>
            <person name="Singh A."/>
            <person name="Wilkins M.J."/>
            <person name="Karaoz U."/>
            <person name="Brodie E.L."/>
            <person name="Williams K.H."/>
            <person name="Hubbard S.S."/>
            <person name="Banfield J.F."/>
        </authorList>
    </citation>
    <scope>NUCLEOTIDE SEQUENCE [LARGE SCALE GENOMIC DNA]</scope>
</reference>
<keyword evidence="4" id="KW-0862">Zinc</keyword>
<dbReference type="PANTHER" id="PTHR37326:SF1">
    <property type="entry name" value="BLL3975 PROTEIN"/>
    <property type="match status" value="1"/>
</dbReference>
<comment type="cofactor">
    <cofactor evidence="1">
        <name>Zn(2+)</name>
        <dbReference type="ChEBI" id="CHEBI:29105"/>
    </cofactor>
</comment>
<feature type="domain" description="Succinylglutamate desuccinylase/Aspartoacylase catalytic" evidence="5">
    <location>
        <begin position="31"/>
        <end position="218"/>
    </location>
</feature>
<dbReference type="InterPro" id="IPR053138">
    <property type="entry name" value="N-alpha-Ac-DABA_deacetylase"/>
</dbReference>
<accession>A0A1F5KH12</accession>
<gene>
    <name evidence="6" type="ORF">A3D25_03775</name>
</gene>
<dbReference type="GO" id="GO:0016788">
    <property type="term" value="F:hydrolase activity, acting on ester bonds"/>
    <property type="evidence" value="ECO:0007669"/>
    <property type="project" value="InterPro"/>
</dbReference>